<dbReference type="eggNOG" id="ENOG502QW3U">
    <property type="taxonomic scope" value="Eukaryota"/>
</dbReference>
<keyword evidence="4" id="KW-1185">Reference proteome</keyword>
<dbReference type="TCDB" id="1.A.17.3.4">
    <property type="family name" value="the calcium-dependent chloride channel (ca-clc) family"/>
</dbReference>
<keyword evidence="2" id="KW-1133">Transmembrane helix</keyword>
<feature type="compositionally biased region" description="Basic residues" evidence="1">
    <location>
        <begin position="1052"/>
        <end position="1064"/>
    </location>
</feature>
<feature type="region of interest" description="Disordered" evidence="1">
    <location>
        <begin position="1203"/>
        <end position="1231"/>
    </location>
</feature>
<protein>
    <recommendedName>
        <fullName evidence="5">CSC1/OSCA1-like cytosolic domain-containing protein</fullName>
    </recommendedName>
</protein>
<feature type="compositionally biased region" description="Basic residues" evidence="1">
    <location>
        <begin position="1221"/>
        <end position="1231"/>
    </location>
</feature>
<proteinExistence type="predicted"/>
<evidence type="ECO:0000256" key="1">
    <source>
        <dbReference type="SAM" id="MobiDB-lite"/>
    </source>
</evidence>
<reference evidence="3 4" key="1">
    <citation type="journal article" date="2011" name="Proc. Natl. Acad. Sci. U.S.A.">
        <title>Niche of harmful alga Aureococcus anophagefferens revealed through ecogenomics.</title>
        <authorList>
            <person name="Gobler C.J."/>
            <person name="Berry D.L."/>
            <person name="Dyhrman S.T."/>
            <person name="Wilhelm S.W."/>
            <person name="Salamov A."/>
            <person name="Lobanov A.V."/>
            <person name="Zhang Y."/>
            <person name="Collier J.L."/>
            <person name="Wurch L.L."/>
            <person name="Kustka A.B."/>
            <person name="Dill B.D."/>
            <person name="Shah M."/>
            <person name="VerBerkmoes N.C."/>
            <person name="Kuo A."/>
            <person name="Terry A."/>
            <person name="Pangilinan J."/>
            <person name="Lindquist E.A."/>
            <person name="Lucas S."/>
            <person name="Paulsen I.T."/>
            <person name="Hattenrath-Lehmann T.K."/>
            <person name="Talmage S.C."/>
            <person name="Walker E.A."/>
            <person name="Koch F."/>
            <person name="Burson A.M."/>
            <person name="Marcoval M.A."/>
            <person name="Tang Y.Z."/>
            <person name="Lecleir G.R."/>
            <person name="Coyne K.J."/>
            <person name="Berg G.M."/>
            <person name="Bertrand E.M."/>
            <person name="Saito M.A."/>
            <person name="Gladyshev V.N."/>
            <person name="Grigoriev I.V."/>
        </authorList>
    </citation>
    <scope>NUCLEOTIDE SEQUENCE [LARGE SCALE GENOMIC DNA]</scope>
    <source>
        <strain evidence="4">CCMP 1984</strain>
    </source>
</reference>
<sequence length="1231" mass="136174">MEQRAAALEQAIEKDLAAVEAKTKEGLAKAAGAAKLTEDEIVEELEDLQQGVRETIETDDFDMGKTLGATTYFYMDFLKALMVVCFVAGCASVPSIRGYRRGRYSTRTRRDRQRFTFPSMSPFCMDYETVTATAGCAHGRAACDARYAPRCALTRRIAAVDAAATGVAVVLLAIFVATVAGKARKIDEAVQTPQDYSVMVTDPDADADDADEWRQFFARFGAVRAVTITRNNARLVGELAGLWRLLASQALARRRARAAALERHVALARRRVRALCGLRYDVSCVFVTFERERDQVACLNALTVGSYSARTDTTGDPRVRKFRGHNVLRVKEAPEPPDVGWRELGSVGGARSTLQKFATVATVAAALVAVSSTIILVATVRRFLMLPSWGDGVIVAVVNAILPQFFKVWSKTFEVHRTESSRQRSLLRQLYAARLLNGIVAVLVTPRWTHMLRRDTLNRLRDILLADVVTSPLARVLVAEVFFRWDLSQAQSRWGLAVATRLRTWKDGPLGDWVPRTVIDDGAAYDVLPRSFSTLDASRKLLDGDLAERLADAVKVVINATMYSLLFPGGWFLGLGALALNYVVDKYLLLRRLRPPRARDPHIVSAAAQDLLCLVPLMKFGVSLALAVCWPFDEAVAMKGGGFRVVDKGLPFGEIHDLVDVLKLAANSARLRPRNWMPKDQVIAVRLYRWAIVASFLPLVLRGVYLLYKQHVALLRGDTKPEDRGRAQDIPFTEARDASLQCYVPVVHADGFVLCECANVKSVPFDHLPKFGLPHSTRIAKLLDRTKEQEAARQRELRRKKSRKKPRLARNVAAAYDLSRLLCTCLDRDRAATARKSLSLIEYFEPPPPRTCAPRCLAVVQDDRVAASREAVHEALLADVGDALGRDATGAAIKDDADVERAAFRVAEGRAFRPRKPKRKKRKSGARTLPDWSLAAAEASDREDALFLDFERFVGAVHDCGACACGALQRNRLGRLFNALARERDDLVTAARFAKRVVAAYKARHAPKGPPPGRKPPAKLYEARDLPRLVLPPEFPHVDAEADDEARDAARHVRNAARGRRRRGDRRDRDETYASRGSARTRARPAERPAEKAVALAAGDDAWLACLDRENRPDRLNGAAAIRVFTPRGAPPPPGWRRRPLAPPAPPPEDRASDGGSCLSSVASSRPSEYRWKDGEVVSSLSQSGDRGPIAVVRVPRLSATTMSVRRSAFVSRDHHDLRVPTKRARPGPRK</sequence>
<feature type="transmembrane region" description="Helical" evidence="2">
    <location>
        <begin position="431"/>
        <end position="449"/>
    </location>
</feature>
<dbReference type="EMBL" id="GL833125">
    <property type="protein sequence ID" value="EGB09419.1"/>
    <property type="molecule type" value="Genomic_DNA"/>
</dbReference>
<name>F0Y524_AURAN</name>
<organism evidence="4">
    <name type="scientific">Aureococcus anophagefferens</name>
    <name type="common">Harmful bloom alga</name>
    <dbReference type="NCBI Taxonomy" id="44056"/>
    <lineage>
        <taxon>Eukaryota</taxon>
        <taxon>Sar</taxon>
        <taxon>Stramenopiles</taxon>
        <taxon>Ochrophyta</taxon>
        <taxon>Pelagophyceae</taxon>
        <taxon>Pelagomonadales</taxon>
        <taxon>Pelagomonadaceae</taxon>
        <taxon>Aureococcus</taxon>
    </lineage>
</organism>
<feature type="transmembrane region" description="Helical" evidence="2">
    <location>
        <begin position="357"/>
        <end position="380"/>
    </location>
</feature>
<dbReference type="KEGG" id="aaf:AURANDRAFT_63003"/>
<accession>F0Y524</accession>
<evidence type="ECO:0008006" key="5">
    <source>
        <dbReference type="Google" id="ProtNLM"/>
    </source>
</evidence>
<dbReference type="InterPro" id="IPR045122">
    <property type="entry name" value="Csc1-like"/>
</dbReference>
<dbReference type="OrthoDB" id="197892at2759"/>
<dbReference type="AlphaFoldDB" id="F0Y524"/>
<evidence type="ECO:0000313" key="3">
    <source>
        <dbReference type="EMBL" id="EGB09419.1"/>
    </source>
</evidence>
<feature type="compositionally biased region" description="Polar residues" evidence="1">
    <location>
        <begin position="1158"/>
        <end position="1167"/>
    </location>
</feature>
<dbReference type="InParanoid" id="F0Y524"/>
<feature type="region of interest" description="Disordered" evidence="1">
    <location>
        <begin position="1040"/>
        <end position="1093"/>
    </location>
</feature>
<dbReference type="GO" id="GO:0005227">
    <property type="term" value="F:calcium-activated cation channel activity"/>
    <property type="evidence" value="ECO:0007669"/>
    <property type="project" value="InterPro"/>
</dbReference>
<feature type="transmembrane region" description="Helical" evidence="2">
    <location>
        <begin position="77"/>
        <end position="99"/>
    </location>
</feature>
<dbReference type="PANTHER" id="PTHR13018:SF5">
    <property type="entry name" value="RE44586P"/>
    <property type="match status" value="1"/>
</dbReference>
<evidence type="ECO:0000256" key="2">
    <source>
        <dbReference type="SAM" id="Phobius"/>
    </source>
</evidence>
<feature type="transmembrane region" description="Helical" evidence="2">
    <location>
        <begin position="392"/>
        <end position="410"/>
    </location>
</feature>
<dbReference type="PANTHER" id="PTHR13018">
    <property type="entry name" value="PROBABLE MEMBRANE PROTEIN DUF221-RELATED"/>
    <property type="match status" value="1"/>
</dbReference>
<evidence type="ECO:0000313" key="4">
    <source>
        <dbReference type="Proteomes" id="UP000002729"/>
    </source>
</evidence>
<keyword evidence="2" id="KW-0472">Membrane</keyword>
<dbReference type="RefSeq" id="XP_009035489.1">
    <property type="nucleotide sequence ID" value="XM_009037241.1"/>
</dbReference>
<feature type="transmembrane region" description="Helical" evidence="2">
    <location>
        <begin position="565"/>
        <end position="584"/>
    </location>
</feature>
<feature type="compositionally biased region" description="Pro residues" evidence="1">
    <location>
        <begin position="1129"/>
        <end position="1147"/>
    </location>
</feature>
<dbReference type="Proteomes" id="UP000002729">
    <property type="component" value="Unassembled WGS sequence"/>
</dbReference>
<keyword evidence="2" id="KW-0812">Transmembrane</keyword>
<feature type="transmembrane region" description="Helical" evidence="2">
    <location>
        <begin position="687"/>
        <end position="708"/>
    </location>
</feature>
<dbReference type="GO" id="GO:0005886">
    <property type="term" value="C:plasma membrane"/>
    <property type="evidence" value="ECO:0007669"/>
    <property type="project" value="TreeGrafter"/>
</dbReference>
<gene>
    <name evidence="3" type="ORF">AURANDRAFT_63003</name>
</gene>
<dbReference type="GeneID" id="20224134"/>
<feature type="region of interest" description="Disordered" evidence="1">
    <location>
        <begin position="1118"/>
        <end position="1188"/>
    </location>
</feature>